<feature type="compositionally biased region" description="Basic and acidic residues" evidence="1">
    <location>
        <begin position="376"/>
        <end position="390"/>
    </location>
</feature>
<dbReference type="AlphaFoldDB" id="A0A6J3MKQ9"/>
<dbReference type="OrthoDB" id="5591786at2759"/>
<protein>
    <submittedName>
        <fullName evidence="3">Uncharacterized protein</fullName>
    </submittedName>
</protein>
<feature type="compositionally biased region" description="Polar residues" evidence="1">
    <location>
        <begin position="391"/>
        <end position="406"/>
    </location>
</feature>
<evidence type="ECO:0000313" key="2">
    <source>
        <dbReference type="Proteomes" id="UP000504637"/>
    </source>
</evidence>
<evidence type="ECO:0000313" key="3">
    <source>
        <dbReference type="RefSeq" id="XP_033464588.1"/>
    </source>
</evidence>
<feature type="region of interest" description="Disordered" evidence="1">
    <location>
        <begin position="340"/>
        <end position="415"/>
    </location>
</feature>
<reference evidence="3" key="2">
    <citation type="submission" date="2020-04" db="EMBL/GenBank/DDBJ databases">
        <authorList>
            <consortium name="NCBI Genome Project"/>
        </authorList>
    </citation>
    <scope>NUCLEOTIDE SEQUENCE</scope>
    <source>
        <strain evidence="3">CBS 342.82</strain>
    </source>
</reference>
<keyword evidence="2" id="KW-1185">Reference proteome</keyword>
<dbReference type="InterPro" id="IPR014839">
    <property type="entry name" value="Crt10"/>
</dbReference>
<organism evidence="3">
    <name type="scientific">Dissoconium aciculare CBS 342.82</name>
    <dbReference type="NCBI Taxonomy" id="1314786"/>
    <lineage>
        <taxon>Eukaryota</taxon>
        <taxon>Fungi</taxon>
        <taxon>Dikarya</taxon>
        <taxon>Ascomycota</taxon>
        <taxon>Pezizomycotina</taxon>
        <taxon>Dothideomycetes</taxon>
        <taxon>Dothideomycetidae</taxon>
        <taxon>Mycosphaerellales</taxon>
        <taxon>Dissoconiaceae</taxon>
        <taxon>Dissoconium</taxon>
    </lineage>
</organism>
<reference evidence="3" key="1">
    <citation type="submission" date="2020-01" db="EMBL/GenBank/DDBJ databases">
        <authorList>
            <consortium name="DOE Joint Genome Institute"/>
            <person name="Haridas S."/>
            <person name="Albert R."/>
            <person name="Binder M."/>
            <person name="Bloem J."/>
            <person name="Labutti K."/>
            <person name="Salamov A."/>
            <person name="Andreopoulos B."/>
            <person name="Baker S.E."/>
            <person name="Barry K."/>
            <person name="Bills G."/>
            <person name="Bluhm B.H."/>
            <person name="Cannon C."/>
            <person name="Castanera R."/>
            <person name="Culley D.E."/>
            <person name="Daum C."/>
            <person name="Ezra D."/>
            <person name="Gonzalez J.B."/>
            <person name="Henrissat B."/>
            <person name="Kuo A."/>
            <person name="Liang C."/>
            <person name="Lipzen A."/>
            <person name="Lutzoni F."/>
            <person name="Magnuson J."/>
            <person name="Mondo S."/>
            <person name="Nolan M."/>
            <person name="Ohm R."/>
            <person name="Pangilinan J."/>
            <person name="Park H.-J."/>
            <person name="Ramirez L."/>
            <person name="Alfaro M."/>
            <person name="Sun H."/>
            <person name="Tritt A."/>
            <person name="Yoshinaga Y."/>
            <person name="Zwiers L.-H."/>
            <person name="Turgeon B.G."/>
            <person name="Goodwin S.B."/>
            <person name="Spatafora J.W."/>
            <person name="Crous P.W."/>
            <person name="Grigoriev I.V."/>
        </authorList>
    </citation>
    <scope>NUCLEOTIDE SEQUENCE</scope>
    <source>
        <strain evidence="3">CBS 342.82</strain>
    </source>
</reference>
<proteinExistence type="predicted"/>
<accession>A0A6J3MKQ9</accession>
<dbReference type="Pfam" id="PF08728">
    <property type="entry name" value="CRT10"/>
    <property type="match status" value="1"/>
</dbReference>
<name>A0A6J3MKQ9_9PEZI</name>
<dbReference type="RefSeq" id="XP_033464588.1">
    <property type="nucleotide sequence ID" value="XM_033602120.1"/>
</dbReference>
<sequence length="636" mass="70659">MERNSSTLEIVVLGTQTAEQSSNGQQHDREISGDYSAFAGWRCNLTGLSQSHNLYFVAYKSEIHVFSPTFSSQKLSSSPDLILQSQPSGPDLSGYIDAQNPHNINSLLVQLLGNEEVVAAVRDDGDVDAFLVRHVIQAIERRTSGQTSLSRYAEEIRPIFQRNVGKSAWGLAIHSHARTIAVSANTQQVTIFKLGLVEQSHGGQVDEEGDFVTLNNREMDVTYHVVNGDCNIPYIAFCNTGDDPEARWLLTTDVSGCCRTLDLHTMRTVQKFRFGSTAFSFLQQFDHVHAGWTIMFLDNRAFVPQETVADALGLDAGESPPGSNTRHVWDISATAQTLSDTSPTFIKRNDRLRRHDRTLTPSNTTRPPPDSSPLLHPDDTHRESVHEHDVTTASADDQVTGISTETSENEDDSDVSVYSGDMYSEDEGLLGNHRPRASLPRCDYPENLCEDLPCPILHASVRNVYLLQPSGHREEGGSACASPLVSFSHVLQQDIQADYAYINVFERFNMHAYIPAIGVVVLASQKGRAVVLSLTKLPRVECRSPQGRFSFADKKTTYAMRLGGVLPLASQERQNQRPFAPLAGIASGPLQGTEHLPTEKKRWRLMMMYTDNSVLSYEIRRTWTQNPAVRLESVMI</sequence>
<gene>
    <name evidence="3" type="ORF">K489DRAFT_330375</name>
</gene>
<dbReference type="Proteomes" id="UP000504637">
    <property type="component" value="Unplaced"/>
</dbReference>
<reference evidence="3" key="3">
    <citation type="submission" date="2025-08" db="UniProtKB">
        <authorList>
            <consortium name="RefSeq"/>
        </authorList>
    </citation>
    <scope>IDENTIFICATION</scope>
    <source>
        <strain evidence="3">CBS 342.82</strain>
    </source>
</reference>
<evidence type="ECO:0000256" key="1">
    <source>
        <dbReference type="SAM" id="MobiDB-lite"/>
    </source>
</evidence>
<dbReference type="GeneID" id="54359920"/>